<dbReference type="GO" id="GO:0003964">
    <property type="term" value="F:RNA-directed DNA polymerase activity"/>
    <property type="evidence" value="ECO:0007669"/>
    <property type="project" value="UniProtKB-KW"/>
</dbReference>
<gene>
    <name evidence="9" type="primary">LOC104211570</name>
</gene>
<dbReference type="Proteomes" id="UP000189701">
    <property type="component" value="Unplaced"/>
</dbReference>
<dbReference type="AlphaFoldDB" id="A0A1U7V9J1"/>
<keyword evidence="4" id="KW-0255">Endonuclease</keyword>
<keyword evidence="6" id="KW-0695">RNA-directed DNA polymerase</keyword>
<evidence type="ECO:0000256" key="6">
    <source>
        <dbReference type="ARBA" id="ARBA00022918"/>
    </source>
</evidence>
<organism evidence="8 9">
    <name type="scientific">Nicotiana sylvestris</name>
    <name type="common">Wood tobacco</name>
    <name type="synonym">South American tobacco</name>
    <dbReference type="NCBI Taxonomy" id="4096"/>
    <lineage>
        <taxon>Eukaryota</taxon>
        <taxon>Viridiplantae</taxon>
        <taxon>Streptophyta</taxon>
        <taxon>Embryophyta</taxon>
        <taxon>Tracheophyta</taxon>
        <taxon>Spermatophyta</taxon>
        <taxon>Magnoliopsida</taxon>
        <taxon>eudicotyledons</taxon>
        <taxon>Gunneridae</taxon>
        <taxon>Pentapetalae</taxon>
        <taxon>asterids</taxon>
        <taxon>lamiids</taxon>
        <taxon>Solanales</taxon>
        <taxon>Solanaceae</taxon>
        <taxon>Nicotianoideae</taxon>
        <taxon>Nicotianeae</taxon>
        <taxon>Nicotiana</taxon>
    </lineage>
</organism>
<dbReference type="Pfam" id="PF17917">
    <property type="entry name" value="RT_RNaseH"/>
    <property type="match status" value="1"/>
</dbReference>
<accession>A0A1U7V9J1</accession>
<feature type="domain" description="Reverse transcriptase RNase H-like" evidence="7">
    <location>
        <begin position="26"/>
        <end position="80"/>
    </location>
</feature>
<evidence type="ECO:0000313" key="8">
    <source>
        <dbReference type="Proteomes" id="UP000189701"/>
    </source>
</evidence>
<dbReference type="InterPro" id="IPR041373">
    <property type="entry name" value="RT_RNaseH"/>
</dbReference>
<dbReference type="InterPro" id="IPR043502">
    <property type="entry name" value="DNA/RNA_pol_sf"/>
</dbReference>
<evidence type="ECO:0000256" key="5">
    <source>
        <dbReference type="ARBA" id="ARBA00022801"/>
    </source>
</evidence>
<dbReference type="eggNOG" id="KOG0017">
    <property type="taxonomic scope" value="Eukaryota"/>
</dbReference>
<dbReference type="RefSeq" id="XP_009758949.1">
    <property type="nucleotide sequence ID" value="XM_009760647.1"/>
</dbReference>
<evidence type="ECO:0000256" key="1">
    <source>
        <dbReference type="ARBA" id="ARBA00022679"/>
    </source>
</evidence>
<dbReference type="PANTHER" id="PTHR34072:SF52">
    <property type="entry name" value="RIBONUCLEASE H"/>
    <property type="match status" value="1"/>
</dbReference>
<evidence type="ECO:0000256" key="3">
    <source>
        <dbReference type="ARBA" id="ARBA00022722"/>
    </source>
</evidence>
<dbReference type="KEGG" id="nsy:104211570"/>
<keyword evidence="2" id="KW-0548">Nucleotidyltransferase</keyword>
<keyword evidence="1" id="KW-0808">Transferase</keyword>
<dbReference type="GO" id="GO:0016787">
    <property type="term" value="F:hydrolase activity"/>
    <property type="evidence" value="ECO:0007669"/>
    <property type="project" value="UniProtKB-KW"/>
</dbReference>
<evidence type="ECO:0000256" key="2">
    <source>
        <dbReference type="ARBA" id="ARBA00022695"/>
    </source>
</evidence>
<reference evidence="9" key="2">
    <citation type="submission" date="2025-08" db="UniProtKB">
        <authorList>
            <consortium name="RefSeq"/>
        </authorList>
    </citation>
    <scope>IDENTIFICATION</scope>
    <source>
        <tissue evidence="9">Leaf</tissue>
    </source>
</reference>
<sequence length="188" mass="21086">MAPAELKELKEQLKDSLEKEGPEGYAVDCDASDVRLGCVLMQHGKVIAYASRQLRKHERNYPTNDLELAAVVHAVKIWKVNVIADVLSRRSMGSLAHVEAEKKQLTREINQLDCLGFRLVDSDDGGVVLQNTAKSSLIDKVKERQYEDPKLVKLRERVPQQKKPLLELKGDGVVRYMGRLCVPDIAGL</sequence>
<evidence type="ECO:0000313" key="9">
    <source>
        <dbReference type="RefSeq" id="XP_009758949.1"/>
    </source>
</evidence>
<proteinExistence type="predicted"/>
<dbReference type="GO" id="GO:0004519">
    <property type="term" value="F:endonuclease activity"/>
    <property type="evidence" value="ECO:0007669"/>
    <property type="project" value="UniProtKB-KW"/>
</dbReference>
<name>A0A1U7V9J1_NICSY</name>
<dbReference type="PANTHER" id="PTHR34072">
    <property type="entry name" value="ENZYMATIC POLYPROTEIN-RELATED"/>
    <property type="match status" value="1"/>
</dbReference>
<dbReference type="OrthoDB" id="1227411at2759"/>
<evidence type="ECO:0000256" key="4">
    <source>
        <dbReference type="ARBA" id="ARBA00022759"/>
    </source>
</evidence>
<keyword evidence="3" id="KW-0540">Nuclease</keyword>
<keyword evidence="8" id="KW-1185">Reference proteome</keyword>
<keyword evidence="5" id="KW-0378">Hydrolase</keyword>
<dbReference type="GeneID" id="104211570"/>
<protein>
    <submittedName>
        <fullName evidence="9">Uncharacterized protein LOC104211570</fullName>
    </submittedName>
</protein>
<dbReference type="SUPFAM" id="SSF56672">
    <property type="entry name" value="DNA/RNA polymerases"/>
    <property type="match status" value="1"/>
</dbReference>
<evidence type="ECO:0000259" key="7">
    <source>
        <dbReference type="Pfam" id="PF17917"/>
    </source>
</evidence>
<reference evidence="8" key="1">
    <citation type="journal article" date="2013" name="Genome Biol.">
        <title>Reference genomes and transcriptomes of Nicotiana sylvestris and Nicotiana tomentosiformis.</title>
        <authorList>
            <person name="Sierro N."/>
            <person name="Battey J.N."/>
            <person name="Ouadi S."/>
            <person name="Bovet L."/>
            <person name="Goepfert S."/>
            <person name="Bakaher N."/>
            <person name="Peitsch M.C."/>
            <person name="Ivanov N.V."/>
        </authorList>
    </citation>
    <scope>NUCLEOTIDE SEQUENCE [LARGE SCALE GENOMIC DNA]</scope>
</reference>